<dbReference type="Pfam" id="PF01546">
    <property type="entry name" value="Peptidase_M20"/>
    <property type="match status" value="1"/>
</dbReference>
<dbReference type="InterPro" id="IPR036264">
    <property type="entry name" value="Bact_exopeptidase_dim_dom"/>
</dbReference>
<reference evidence="4 5" key="1">
    <citation type="journal article" date="2021" name="Nat. Commun.">
        <title>Genetic determinants of endophytism in the Arabidopsis root mycobiome.</title>
        <authorList>
            <person name="Mesny F."/>
            <person name="Miyauchi S."/>
            <person name="Thiergart T."/>
            <person name="Pickel B."/>
            <person name="Atanasova L."/>
            <person name="Karlsson M."/>
            <person name="Huettel B."/>
            <person name="Barry K.W."/>
            <person name="Haridas S."/>
            <person name="Chen C."/>
            <person name="Bauer D."/>
            <person name="Andreopoulos W."/>
            <person name="Pangilinan J."/>
            <person name="LaButti K."/>
            <person name="Riley R."/>
            <person name="Lipzen A."/>
            <person name="Clum A."/>
            <person name="Drula E."/>
            <person name="Henrissat B."/>
            <person name="Kohler A."/>
            <person name="Grigoriev I.V."/>
            <person name="Martin F.M."/>
            <person name="Hacquard S."/>
        </authorList>
    </citation>
    <scope>NUCLEOTIDE SEQUENCE [LARGE SCALE GENOMIC DNA]</scope>
    <source>
        <strain evidence="4 5">MPI-SDFR-AT-0080</strain>
    </source>
</reference>
<protein>
    <recommendedName>
        <fullName evidence="3">Peptidase M20 dimerisation domain-containing protein</fullName>
    </recommendedName>
</protein>
<dbReference type="NCBIfam" id="TIGR01879">
    <property type="entry name" value="hydantase"/>
    <property type="match status" value="1"/>
</dbReference>
<feature type="domain" description="Peptidase M20 dimerisation" evidence="3">
    <location>
        <begin position="250"/>
        <end position="347"/>
    </location>
</feature>
<evidence type="ECO:0000256" key="1">
    <source>
        <dbReference type="ARBA" id="ARBA00006247"/>
    </source>
</evidence>
<evidence type="ECO:0000313" key="4">
    <source>
        <dbReference type="EMBL" id="KAH7042841.1"/>
    </source>
</evidence>
<dbReference type="PANTHER" id="PTHR32494:SF20">
    <property type="entry name" value="PEPTIDASE M20 DIMERISATION DOMAIN-CONTAINING PROTEIN"/>
    <property type="match status" value="1"/>
</dbReference>
<dbReference type="SUPFAM" id="SSF53187">
    <property type="entry name" value="Zn-dependent exopeptidases"/>
    <property type="match status" value="1"/>
</dbReference>
<dbReference type="Gene3D" id="3.40.630.10">
    <property type="entry name" value="Zn peptidases"/>
    <property type="match status" value="1"/>
</dbReference>
<keyword evidence="5" id="KW-1185">Reference proteome</keyword>
<dbReference type="Pfam" id="PF07687">
    <property type="entry name" value="M20_dimer"/>
    <property type="match status" value="1"/>
</dbReference>
<dbReference type="CDD" id="cd03884">
    <property type="entry name" value="M20_bAS"/>
    <property type="match status" value="1"/>
</dbReference>
<dbReference type="EMBL" id="JAGTJR010000024">
    <property type="protein sequence ID" value="KAH7042841.1"/>
    <property type="molecule type" value="Genomic_DNA"/>
</dbReference>
<accession>A0ABQ8G2N5</accession>
<dbReference type="Proteomes" id="UP000774617">
    <property type="component" value="Unassembled WGS sequence"/>
</dbReference>
<sequence>MHISCFLQYGREWTHIFRFLPGASHSEQSERTSEETRKSSAATMARINGDRLWRDIMETAKWGAVPDWPGAMMRLALTDEDRLVRDWLCDEARTIGCEVIIDQMGSIFAVLPGENRKLPPIAMGSHLDTQPAGGRFDGVLGVLAGLEVLRSVRECGIKPHASLAVVCWTNEEGSRFVPGCTGSAVWAGHTSLRSAHARASSCGATTLGRSSTTAADHRSNPLSAYMELHIEQGPRLEAAGQTIGVVDAIQGIRWFQVAVRGERAHSGATPMAKRADALLAASKVVVLVAQLSVQHGAFGTVGTLAVDNASPNVISDCVSFSIDLRHPSEAVLSEIEEAVREHMRALEEGDAEGRTKFAMSRVWHSPAQDFDPVLVECIQRAAATVCGTGESTQRMRSHAGHDSALVGLTGTPAAMIFVPSRNGISHAPEEWTDKEDCVAGADTLFQAVLHYDDLLRQRTLRTEVKDGGQRPAQRL</sequence>
<name>A0ABQ8G2N5_9PEZI</name>
<evidence type="ECO:0000256" key="2">
    <source>
        <dbReference type="ARBA" id="ARBA00022801"/>
    </source>
</evidence>
<proteinExistence type="inferred from homology"/>
<dbReference type="SUPFAM" id="SSF55031">
    <property type="entry name" value="Bacterial exopeptidase dimerisation domain"/>
    <property type="match status" value="1"/>
</dbReference>
<organism evidence="4 5">
    <name type="scientific">Macrophomina phaseolina</name>
    <dbReference type="NCBI Taxonomy" id="35725"/>
    <lineage>
        <taxon>Eukaryota</taxon>
        <taxon>Fungi</taxon>
        <taxon>Dikarya</taxon>
        <taxon>Ascomycota</taxon>
        <taxon>Pezizomycotina</taxon>
        <taxon>Dothideomycetes</taxon>
        <taxon>Dothideomycetes incertae sedis</taxon>
        <taxon>Botryosphaeriales</taxon>
        <taxon>Botryosphaeriaceae</taxon>
        <taxon>Macrophomina</taxon>
    </lineage>
</organism>
<dbReference type="InterPro" id="IPR002933">
    <property type="entry name" value="Peptidase_M20"/>
</dbReference>
<dbReference type="InterPro" id="IPR010158">
    <property type="entry name" value="Amidase_Cbmase"/>
</dbReference>
<gene>
    <name evidence="4" type="ORF">B0J12DRAFT_712595</name>
</gene>
<dbReference type="InterPro" id="IPR011650">
    <property type="entry name" value="Peptidase_M20_dimer"/>
</dbReference>
<dbReference type="Gene3D" id="3.30.70.360">
    <property type="match status" value="1"/>
</dbReference>
<comment type="caution">
    <text evidence="4">The sequence shown here is derived from an EMBL/GenBank/DDBJ whole genome shotgun (WGS) entry which is preliminary data.</text>
</comment>
<dbReference type="PANTHER" id="PTHR32494">
    <property type="entry name" value="ALLANTOATE DEIMINASE-RELATED"/>
    <property type="match status" value="1"/>
</dbReference>
<keyword evidence="2" id="KW-0378">Hydrolase</keyword>
<comment type="similarity">
    <text evidence="1">Belongs to the peptidase M20A family.</text>
</comment>
<evidence type="ECO:0000259" key="3">
    <source>
        <dbReference type="Pfam" id="PF07687"/>
    </source>
</evidence>
<evidence type="ECO:0000313" key="5">
    <source>
        <dbReference type="Proteomes" id="UP000774617"/>
    </source>
</evidence>